<reference evidence="2 3" key="1">
    <citation type="submission" date="2018-05" db="EMBL/GenBank/DDBJ databases">
        <title>Antimicrobial susceptibility testing and genomic analysis of Arcobacter skirrowii strains and one Arcobacter butzleri isolated from German poultry farms.</title>
        <authorList>
            <person name="Haenel I."/>
            <person name="Hotzel H."/>
            <person name="Tomaso H."/>
            <person name="Busch A."/>
        </authorList>
    </citation>
    <scope>NUCLEOTIDE SEQUENCE [LARGE SCALE GENOMIC DNA]</scope>
    <source>
        <strain evidence="3">v</strain>
    </source>
</reference>
<keyword evidence="1" id="KW-1133">Transmembrane helix</keyword>
<accession>A0A2U2BZD9</accession>
<protein>
    <submittedName>
        <fullName evidence="2">Uncharacterized protein</fullName>
    </submittedName>
</protein>
<feature type="transmembrane region" description="Helical" evidence="1">
    <location>
        <begin position="12"/>
        <end position="31"/>
    </location>
</feature>
<organism evidence="2 3">
    <name type="scientific">Aliarcobacter skirrowii</name>
    <dbReference type="NCBI Taxonomy" id="28200"/>
    <lineage>
        <taxon>Bacteria</taxon>
        <taxon>Pseudomonadati</taxon>
        <taxon>Campylobacterota</taxon>
        <taxon>Epsilonproteobacteria</taxon>
        <taxon>Campylobacterales</taxon>
        <taxon>Arcobacteraceae</taxon>
        <taxon>Aliarcobacter</taxon>
    </lineage>
</organism>
<proteinExistence type="predicted"/>
<dbReference type="Proteomes" id="UP000245014">
    <property type="component" value="Unassembled WGS sequence"/>
</dbReference>
<evidence type="ECO:0000256" key="1">
    <source>
        <dbReference type="SAM" id="Phobius"/>
    </source>
</evidence>
<dbReference type="AlphaFoldDB" id="A0A2U2BZD9"/>
<name>A0A2U2BZD9_9BACT</name>
<gene>
    <name evidence="2" type="ORF">DF188_08135</name>
</gene>
<dbReference type="RefSeq" id="WP_109158660.1">
    <property type="nucleotide sequence ID" value="NZ_JAUQUD010000015.1"/>
</dbReference>
<evidence type="ECO:0000313" key="3">
    <source>
        <dbReference type="Proteomes" id="UP000245014"/>
    </source>
</evidence>
<comment type="caution">
    <text evidence="2">The sequence shown here is derived from an EMBL/GenBank/DDBJ whole genome shotgun (WGS) entry which is preliminary data.</text>
</comment>
<evidence type="ECO:0000313" key="2">
    <source>
        <dbReference type="EMBL" id="PWE20429.1"/>
    </source>
</evidence>
<keyword evidence="1" id="KW-0472">Membrane</keyword>
<dbReference type="EMBL" id="QEYI01000007">
    <property type="protein sequence ID" value="PWE20429.1"/>
    <property type="molecule type" value="Genomic_DNA"/>
</dbReference>
<sequence>MIETLKSIFKYYIAYFIFTSILSFIIAYFFIAPYMGNDKALGLNNENTYILLKSENIKIKDESVNEYINERLSYYNKYLENEKIRVDSLLENKRTLLKNGIAFEQHKDIDCSINFFIEKAQILGKTNLVKEYTNLRKKEMPECIY</sequence>
<keyword evidence="1" id="KW-0812">Transmembrane</keyword>